<dbReference type="Gene3D" id="1.10.510.10">
    <property type="entry name" value="Transferase(Phosphotransferase) domain 1"/>
    <property type="match status" value="1"/>
</dbReference>
<dbReference type="AlphaFoldDB" id="A0A8H3M278"/>
<dbReference type="Pfam" id="PF00069">
    <property type="entry name" value="Pkinase"/>
    <property type="match status" value="1"/>
</dbReference>
<dbReference type="GO" id="GO:0007165">
    <property type="term" value="P:signal transduction"/>
    <property type="evidence" value="ECO:0007669"/>
    <property type="project" value="TreeGrafter"/>
</dbReference>
<accession>A0A8H3M278</accession>
<comment type="caution">
    <text evidence="2">The sequence shown here is derived from an EMBL/GenBank/DDBJ whole genome shotgun (WGS) entry which is preliminary data.</text>
</comment>
<dbReference type="OrthoDB" id="2426488at2759"/>
<keyword evidence="2" id="KW-0808">Transferase</keyword>
<organism evidence="2 3">
    <name type="scientific">Rhizophagus clarus</name>
    <dbReference type="NCBI Taxonomy" id="94130"/>
    <lineage>
        <taxon>Eukaryota</taxon>
        <taxon>Fungi</taxon>
        <taxon>Fungi incertae sedis</taxon>
        <taxon>Mucoromycota</taxon>
        <taxon>Glomeromycotina</taxon>
        <taxon>Glomeromycetes</taxon>
        <taxon>Glomerales</taxon>
        <taxon>Glomeraceae</taxon>
        <taxon>Rhizophagus</taxon>
    </lineage>
</organism>
<name>A0A8H3M278_9GLOM</name>
<dbReference type="GO" id="GO:0004672">
    <property type="term" value="F:protein kinase activity"/>
    <property type="evidence" value="ECO:0007669"/>
    <property type="project" value="InterPro"/>
</dbReference>
<dbReference type="GO" id="GO:0005737">
    <property type="term" value="C:cytoplasm"/>
    <property type="evidence" value="ECO:0007669"/>
    <property type="project" value="TreeGrafter"/>
</dbReference>
<dbReference type="InterPro" id="IPR000719">
    <property type="entry name" value="Prot_kinase_dom"/>
</dbReference>
<dbReference type="PANTHER" id="PTHR23257:SF963">
    <property type="entry name" value="AT08303P"/>
    <property type="match status" value="1"/>
</dbReference>
<reference evidence="2" key="1">
    <citation type="submission" date="2019-10" db="EMBL/GenBank/DDBJ databases">
        <title>Conservation and host-specific expression of non-tandemly repeated heterogenous ribosome RNA gene in arbuscular mycorrhizal fungi.</title>
        <authorList>
            <person name="Maeda T."/>
            <person name="Kobayashi Y."/>
            <person name="Nakagawa T."/>
            <person name="Ezawa T."/>
            <person name="Yamaguchi K."/>
            <person name="Bino T."/>
            <person name="Nishimoto Y."/>
            <person name="Shigenobu S."/>
            <person name="Kawaguchi M."/>
        </authorList>
    </citation>
    <scope>NUCLEOTIDE SEQUENCE</scope>
    <source>
        <strain evidence="2">HR1</strain>
    </source>
</reference>
<proteinExistence type="predicted"/>
<dbReference type="InterPro" id="IPR011009">
    <property type="entry name" value="Kinase-like_dom_sf"/>
</dbReference>
<dbReference type="PROSITE" id="PS50011">
    <property type="entry name" value="PROTEIN_KINASE_DOM"/>
    <property type="match status" value="1"/>
</dbReference>
<gene>
    <name evidence="2" type="ORF">RCL2_002581800</name>
</gene>
<evidence type="ECO:0000313" key="2">
    <source>
        <dbReference type="EMBL" id="GES99308.1"/>
    </source>
</evidence>
<sequence length="677" mass="79532">MGILTKYFVDFGDLDAGKKIITENFANWTSGNEIIDTFIQKKQLNYDGRGVVFEWIPYSELIDIKEIEDNCLTTAILKGSLCYDRDEKEWIKRSYEKVILRFLYVLHDSITDEIETYLNHKSYGISQNPDTKNYILIFDHNYRDNYCEKCELEKYTIAIWEKGPLYHNINDKKLIRKSCEKVCLKYQHSLQDITNEFLNKVESYLTNKLVFGISQNPETKILILVFSDKYFEKFCEICDNRYESEWNKWCGFDIAIWKDGPLNYIGEKGMMKESYKKVGLKYLYNSQEIANEFLVEIESHLIDKRSYGLSQNPDTKVYILVIDAIWKDGPLNYSKIKSKYKRDLSKDILLKYLTNSQNVDHIILNKIVYSIKKSYGLTQDPFTKDFILVLQLKYYCEFCGEMYNNQFEVDNKSCTLCQINCEYQEINDLIQKMRLRIDYNSSKSMVFEWIRYDQFDCIREVGKGGFATMVHRDFHPGNILFINDNACISDMGLCKNIDDINETSVYGVLPYVAPEVLKRKPYTQAADIYSFGMIMYIIATGRLPFADCAHDIILALCICKGIRPKINEFEAPKCYIDLMEKCWDSNPDNRPNAIEIIELINFFSYSLRQKFRKKEQKCHEIEEQFKITQQTRITNLLSIKNNTSNTHKQAIYKSRLLNPFTGNLSDNDTVEIPDLIK</sequence>
<dbReference type="Proteomes" id="UP000615446">
    <property type="component" value="Unassembled WGS sequence"/>
</dbReference>
<evidence type="ECO:0000259" key="1">
    <source>
        <dbReference type="PROSITE" id="PS50011"/>
    </source>
</evidence>
<protein>
    <submittedName>
        <fullName evidence="2">Kinase-like domain-containing protein</fullName>
    </submittedName>
</protein>
<feature type="domain" description="Protein kinase" evidence="1">
    <location>
        <begin position="257"/>
        <end position="603"/>
    </location>
</feature>
<dbReference type="GO" id="GO:0005524">
    <property type="term" value="F:ATP binding"/>
    <property type="evidence" value="ECO:0007669"/>
    <property type="project" value="InterPro"/>
</dbReference>
<dbReference type="PANTHER" id="PTHR23257">
    <property type="entry name" value="SERINE-THREONINE PROTEIN KINASE"/>
    <property type="match status" value="1"/>
</dbReference>
<dbReference type="InterPro" id="IPR050167">
    <property type="entry name" value="Ser_Thr_protein_kinase"/>
</dbReference>
<keyword evidence="2" id="KW-0418">Kinase</keyword>
<dbReference type="SUPFAM" id="SSF56112">
    <property type="entry name" value="Protein kinase-like (PK-like)"/>
    <property type="match status" value="1"/>
</dbReference>
<dbReference type="EMBL" id="BLAL01000278">
    <property type="protein sequence ID" value="GES99308.1"/>
    <property type="molecule type" value="Genomic_DNA"/>
</dbReference>
<evidence type="ECO:0000313" key="3">
    <source>
        <dbReference type="Proteomes" id="UP000615446"/>
    </source>
</evidence>